<dbReference type="EMBL" id="BDUD01000002">
    <property type="protein sequence ID" value="GBG23499.1"/>
    <property type="molecule type" value="Genomic_DNA"/>
</dbReference>
<evidence type="ECO:0000313" key="1">
    <source>
        <dbReference type="EMBL" id="GBG23499.1"/>
    </source>
</evidence>
<gene>
    <name evidence="1" type="ORF">NIES4072_72110</name>
</gene>
<accession>A0A2R5FZM3</accession>
<comment type="caution">
    <text evidence="1">The sequence shown here is derived from an EMBL/GenBank/DDBJ whole genome shotgun (WGS) entry which is preliminary data.</text>
</comment>
<dbReference type="OrthoDB" id="489814at2"/>
<sequence>MEVLQLALWQFAVVVGSLQWTFYSMELSMNAVAPSKNIAIIVFSICTLYVKKLLNPVKKVFYTTVFFPFRLNWER</sequence>
<protein>
    <submittedName>
        <fullName evidence="1">Uncharacterized protein</fullName>
    </submittedName>
</protein>
<proteinExistence type="predicted"/>
<reference evidence="1 2" key="1">
    <citation type="submission" date="2017-06" db="EMBL/GenBank/DDBJ databases">
        <title>Genome sequencing of cyanobaciteial culture collection at National Institute for Environmental Studies (NIES).</title>
        <authorList>
            <person name="Hirose Y."/>
            <person name="Shimura Y."/>
            <person name="Fujisawa T."/>
            <person name="Nakamura Y."/>
            <person name="Kawachi M."/>
        </authorList>
    </citation>
    <scope>NUCLEOTIDE SEQUENCE [LARGE SCALE GENOMIC DNA]</scope>
    <source>
        <strain evidence="1 2">NIES-4072</strain>
    </source>
</reference>
<evidence type="ECO:0000313" key="2">
    <source>
        <dbReference type="Proteomes" id="UP000245124"/>
    </source>
</evidence>
<name>A0A2R5FZM3_NOSCO</name>
<dbReference type="AlphaFoldDB" id="A0A2R5FZM3"/>
<organism evidence="1 2">
    <name type="scientific">Nostoc commune NIES-4072</name>
    <dbReference type="NCBI Taxonomy" id="2005467"/>
    <lineage>
        <taxon>Bacteria</taxon>
        <taxon>Bacillati</taxon>
        <taxon>Cyanobacteriota</taxon>
        <taxon>Cyanophyceae</taxon>
        <taxon>Nostocales</taxon>
        <taxon>Nostocaceae</taxon>
        <taxon>Nostoc</taxon>
    </lineage>
</organism>
<dbReference type="Proteomes" id="UP000245124">
    <property type="component" value="Unassembled WGS sequence"/>
</dbReference>
<dbReference type="RefSeq" id="WP_146195930.1">
    <property type="nucleotide sequence ID" value="NZ_BDUD01000002.1"/>
</dbReference>
<keyword evidence="2" id="KW-1185">Reference proteome</keyword>